<evidence type="ECO:0000256" key="2">
    <source>
        <dbReference type="PIRNR" id="PIRNR006429"/>
    </source>
</evidence>
<dbReference type="Gene3D" id="3.20.20.70">
    <property type="entry name" value="Aldolase class I"/>
    <property type="match status" value="1"/>
</dbReference>
<sequence length="530" mass="58550">MRKIFVITSILLVLLNIISIFVFPWFLISLIIVIPFITIGIRDMIQTSQTLRRNFPIIAHFRYIFEMIRPEINQYFVESDTDGVPFNREQRSVVYQRAKGVRDSVPFGTKKNVYQVGYEWVNHSLRPTQLNHHNLRVMIGGTDCLQPYSANLLNISAMSYGSLSKNAVLALNGGAKDGGFAHNTGEGGLTPYHLENGGDIIWQIGTGYFGCRNLDGSFNELEFVKKAAHTPQVKMIEIKLSQGAKPGHGGILPSKKVTPEIAAIRGVPLGKDVISPPSHSVFSTPTEMMYFIGKLRKLSGGKPIGIKMCLGNKWEFIAMCKAMKLTNITPDYISVDGAEGGTGAAPLEFTNSVGTPGIDALMFVHNSLVGFGLRKRIRIMSSGKVTTGFEMIKLMALGADLVYSARGMMMALGCIQALKCNSNECPTGVATQDPTLMNGLVVKDKRKRVAHFQIETIKSMVEIIEAMGLEGTHELRPWHVMRRVSDTESKSYADLFEYIPEGSLLENNVPLSFESAVKLASPESFKPLFF</sequence>
<evidence type="ECO:0000313" key="5">
    <source>
        <dbReference type="EMBL" id="APJ03516.1"/>
    </source>
</evidence>
<dbReference type="EMBL" id="CP017834">
    <property type="protein sequence ID" value="APJ03516.1"/>
    <property type="molecule type" value="Genomic_DNA"/>
</dbReference>
<dbReference type="Proteomes" id="UP000184731">
    <property type="component" value="Chromosome"/>
</dbReference>
<reference evidence="5 6" key="1">
    <citation type="submission" date="2016-10" db="EMBL/GenBank/DDBJ databases">
        <title>Silvanigrella aquatica sp. nov., isolated from a freshwater lake located in the Black Forest, Germany, description of Silvanigrellaceae fam. nov., Silvanigrellales ord. nov., reclassification of the order Bdellovibrionales in the class Oligoflexia, reclassification of the families Bacteriovoracaceae and Halobacteriovoraceae in the new order Bacteriovoracales ord. nov., and reclassification of the family Pseudobacteriovoracaceae in the order Oligoflexiales.</title>
        <authorList>
            <person name="Hahn M.W."/>
            <person name="Schmidt J."/>
            <person name="Koll U."/>
            <person name="Rohde M."/>
            <person name="Verbag S."/>
            <person name="Pitt A."/>
            <person name="Nakai R."/>
            <person name="Naganuma T."/>
            <person name="Lang E."/>
        </authorList>
    </citation>
    <scope>NUCLEOTIDE SEQUENCE [LARGE SCALE GENOMIC DNA]</scope>
    <source>
        <strain evidence="5 6">MWH-Nonnen-W8red</strain>
    </source>
</reference>
<feature type="domain" description="Glutamate synthase" evidence="4">
    <location>
        <begin position="151"/>
        <end position="469"/>
    </location>
</feature>
<proteinExistence type="inferred from homology"/>
<dbReference type="KEGG" id="saqi:AXG55_06185"/>
<dbReference type="GO" id="GO:0015930">
    <property type="term" value="F:glutamate synthase activity"/>
    <property type="evidence" value="ECO:0007669"/>
    <property type="project" value="InterPro"/>
</dbReference>
<organism evidence="5 6">
    <name type="scientific">Silvanigrella aquatica</name>
    <dbReference type="NCBI Taxonomy" id="1915309"/>
    <lineage>
        <taxon>Bacteria</taxon>
        <taxon>Pseudomonadati</taxon>
        <taxon>Bdellovibrionota</taxon>
        <taxon>Oligoflexia</taxon>
        <taxon>Silvanigrellales</taxon>
        <taxon>Silvanigrellaceae</taxon>
        <taxon>Silvanigrella</taxon>
    </lineage>
</organism>
<dbReference type="PANTHER" id="PTHR43819:SF1">
    <property type="entry name" value="ARCHAEAL-TYPE GLUTAMATE SYNTHASE [NADPH]"/>
    <property type="match status" value="1"/>
</dbReference>
<dbReference type="OrthoDB" id="5288237at2"/>
<evidence type="ECO:0000256" key="1">
    <source>
        <dbReference type="ARBA" id="ARBA00009716"/>
    </source>
</evidence>
<dbReference type="STRING" id="1915309.AXG55_06185"/>
<dbReference type="InterPro" id="IPR013785">
    <property type="entry name" value="Aldolase_TIM"/>
</dbReference>
<dbReference type="PIRSF" id="PIRSF006429">
    <property type="entry name" value="GOGAT_lg_2"/>
    <property type="match status" value="1"/>
</dbReference>
<dbReference type="InterPro" id="IPR027283">
    <property type="entry name" value="YerD"/>
</dbReference>
<name>A0A1L4CZY7_9BACT</name>
<accession>A0A1L4CZY7</accession>
<dbReference type="Pfam" id="PF01645">
    <property type="entry name" value="Glu_synthase"/>
    <property type="match status" value="1"/>
</dbReference>
<dbReference type="PIRSF" id="PIRSF500060">
    <property type="entry name" value="UCP500060"/>
    <property type="match status" value="1"/>
</dbReference>
<dbReference type="RefSeq" id="WP_148697251.1">
    <property type="nucleotide sequence ID" value="NZ_CP017834.1"/>
</dbReference>
<keyword evidence="3" id="KW-0472">Membrane</keyword>
<evidence type="ECO:0000313" key="6">
    <source>
        <dbReference type="Proteomes" id="UP000184731"/>
    </source>
</evidence>
<protein>
    <submittedName>
        <fullName evidence="5">FMN-binding glutamate synthase family protein</fullName>
    </submittedName>
</protein>
<dbReference type="SUPFAM" id="SSF51395">
    <property type="entry name" value="FMN-linked oxidoreductases"/>
    <property type="match status" value="1"/>
</dbReference>
<dbReference type="InterPro" id="IPR002932">
    <property type="entry name" value="Glu_synthdom"/>
</dbReference>
<feature type="transmembrane region" description="Helical" evidence="3">
    <location>
        <begin position="12"/>
        <end position="37"/>
    </location>
</feature>
<dbReference type="GO" id="GO:0006537">
    <property type="term" value="P:glutamate biosynthetic process"/>
    <property type="evidence" value="ECO:0007669"/>
    <property type="project" value="InterPro"/>
</dbReference>
<keyword evidence="6" id="KW-1185">Reference proteome</keyword>
<comment type="similarity">
    <text evidence="1 2">Belongs to the glutamate synthase family.</text>
</comment>
<gene>
    <name evidence="5" type="ORF">AXG55_06185</name>
</gene>
<evidence type="ECO:0000256" key="3">
    <source>
        <dbReference type="SAM" id="Phobius"/>
    </source>
</evidence>
<dbReference type="AlphaFoldDB" id="A0A1L4CZY7"/>
<dbReference type="InterPro" id="IPR024188">
    <property type="entry name" value="GltB"/>
</dbReference>
<keyword evidence="3" id="KW-1133">Transmembrane helix</keyword>
<keyword evidence="3" id="KW-0812">Transmembrane</keyword>
<evidence type="ECO:0000259" key="4">
    <source>
        <dbReference type="Pfam" id="PF01645"/>
    </source>
</evidence>
<dbReference type="CDD" id="cd02808">
    <property type="entry name" value="GltS_FMN"/>
    <property type="match status" value="1"/>
</dbReference>
<dbReference type="PANTHER" id="PTHR43819">
    <property type="entry name" value="ARCHAEAL-TYPE GLUTAMATE SYNTHASE [NADPH]"/>
    <property type="match status" value="1"/>
</dbReference>